<dbReference type="AlphaFoldDB" id="A0AAN8G1L3"/>
<name>A0AAN8G1L3_PATCE</name>
<evidence type="ECO:0000313" key="1">
    <source>
        <dbReference type="EMBL" id="KAK6168627.1"/>
    </source>
</evidence>
<gene>
    <name evidence="1" type="ORF">SNE40_019822</name>
</gene>
<dbReference type="Proteomes" id="UP001347796">
    <property type="component" value="Unassembled WGS sequence"/>
</dbReference>
<evidence type="ECO:0000313" key="2">
    <source>
        <dbReference type="Proteomes" id="UP001347796"/>
    </source>
</evidence>
<protein>
    <submittedName>
        <fullName evidence="1">Uncharacterized protein</fullName>
    </submittedName>
</protein>
<keyword evidence="2" id="KW-1185">Reference proteome</keyword>
<comment type="caution">
    <text evidence="1">The sequence shown here is derived from an EMBL/GenBank/DDBJ whole genome shotgun (WGS) entry which is preliminary data.</text>
</comment>
<accession>A0AAN8G1L3</accession>
<organism evidence="1 2">
    <name type="scientific">Patella caerulea</name>
    <name type="common">Rayed Mediterranean limpet</name>
    <dbReference type="NCBI Taxonomy" id="87958"/>
    <lineage>
        <taxon>Eukaryota</taxon>
        <taxon>Metazoa</taxon>
        <taxon>Spiralia</taxon>
        <taxon>Lophotrochozoa</taxon>
        <taxon>Mollusca</taxon>
        <taxon>Gastropoda</taxon>
        <taxon>Patellogastropoda</taxon>
        <taxon>Patelloidea</taxon>
        <taxon>Patellidae</taxon>
        <taxon>Patella</taxon>
    </lineage>
</organism>
<dbReference type="EMBL" id="JAZGQO010000015">
    <property type="protein sequence ID" value="KAK6168627.1"/>
    <property type="molecule type" value="Genomic_DNA"/>
</dbReference>
<sequence length="84" mass="9703">MMEGNIKKIDEVHSIVSDLSTKVSNLEIDVNEIKAKQVDFESKTNWLKEKHIKILKQCEEYRLKLDGVEKEFIVSKSVSAHNSE</sequence>
<reference evidence="1 2" key="1">
    <citation type="submission" date="2024-01" db="EMBL/GenBank/DDBJ databases">
        <title>The genome of the rayed Mediterranean limpet Patella caerulea (Linnaeus, 1758).</title>
        <authorList>
            <person name="Anh-Thu Weber A."/>
            <person name="Halstead-Nussloch G."/>
        </authorList>
    </citation>
    <scope>NUCLEOTIDE SEQUENCE [LARGE SCALE GENOMIC DNA]</scope>
    <source>
        <strain evidence="1">AATW-2023a</strain>
        <tissue evidence="1">Whole specimen</tissue>
    </source>
</reference>
<proteinExistence type="predicted"/>